<reference evidence="2 3" key="1">
    <citation type="journal article" date="2024" name="IMA Fungus">
        <title>IMA Genome - F19 : A genome assembly and annotation guide to empower mycologists, including annotated draft genome sequences of Ceratocystis pirilliformis, Diaporthe australafricana, Fusarium ophioides, Paecilomyces lecythidis, and Sporothrix stenoceras.</title>
        <authorList>
            <person name="Aylward J."/>
            <person name="Wilson A.M."/>
            <person name="Visagie C.M."/>
            <person name="Spraker J."/>
            <person name="Barnes I."/>
            <person name="Buitendag C."/>
            <person name="Ceriani C."/>
            <person name="Del Mar Angel L."/>
            <person name="du Plessis D."/>
            <person name="Fuchs T."/>
            <person name="Gasser K."/>
            <person name="Kramer D."/>
            <person name="Li W."/>
            <person name="Munsamy K."/>
            <person name="Piso A."/>
            <person name="Price J.L."/>
            <person name="Sonnekus B."/>
            <person name="Thomas C."/>
            <person name="van der Nest A."/>
            <person name="van Dijk A."/>
            <person name="van Heerden A."/>
            <person name="van Vuuren N."/>
            <person name="Yilmaz N."/>
            <person name="Duong T.A."/>
            <person name="van der Merwe N.A."/>
            <person name="Wingfield M.J."/>
            <person name="Wingfield B.D."/>
        </authorList>
    </citation>
    <scope>NUCLEOTIDE SEQUENCE [LARGE SCALE GENOMIC DNA]</scope>
    <source>
        <strain evidence="2 3">CMW 18300</strain>
    </source>
</reference>
<evidence type="ECO:0000313" key="3">
    <source>
        <dbReference type="Proteomes" id="UP001583177"/>
    </source>
</evidence>
<dbReference type="Proteomes" id="UP001583177">
    <property type="component" value="Unassembled WGS sequence"/>
</dbReference>
<feature type="region of interest" description="Disordered" evidence="1">
    <location>
        <begin position="277"/>
        <end position="301"/>
    </location>
</feature>
<evidence type="ECO:0000313" key="2">
    <source>
        <dbReference type="EMBL" id="KAL1863854.1"/>
    </source>
</evidence>
<sequence length="344" mass="37799">MNPDMKVLDQSSDDYSRLYIITPPLYYSNGWAEKNSFECGVFNSSFHVDFVFNNGQQAIHVRNKTKLDEGVIGNATSNDRSPRSHWLHSNAGRVYTGMVHALSNQLVGSFFLARDGLKHNGTQIQNSIFMQTQEIQKARYESHEESYGKYEDIPLTIANISMAEAVEQVFDNATLSLFSDSYFLQDLSDADKAPVHVFTPQNIYVYAPRNLVIAYGSCVAVTADVALVGLICISRSDFDTLDTSISTILRTTRNPELDALVAPSGSMRTKPFSAAKLKLTDGRGTTGDGESGKDEDKARPGMCFTVADAGEAVQTKHDLAEGTGERAQTSAADSLLTPHERTEQ</sequence>
<proteinExistence type="predicted"/>
<accession>A0ABR3WJZ1</accession>
<feature type="region of interest" description="Disordered" evidence="1">
    <location>
        <begin position="314"/>
        <end position="344"/>
    </location>
</feature>
<organism evidence="2 3">
    <name type="scientific">Diaporthe australafricana</name>
    <dbReference type="NCBI Taxonomy" id="127596"/>
    <lineage>
        <taxon>Eukaryota</taxon>
        <taxon>Fungi</taxon>
        <taxon>Dikarya</taxon>
        <taxon>Ascomycota</taxon>
        <taxon>Pezizomycotina</taxon>
        <taxon>Sordariomycetes</taxon>
        <taxon>Sordariomycetidae</taxon>
        <taxon>Diaporthales</taxon>
        <taxon>Diaporthaceae</taxon>
        <taxon>Diaporthe</taxon>
    </lineage>
</organism>
<gene>
    <name evidence="2" type="ORF">Daus18300_008003</name>
</gene>
<dbReference type="PANTHER" id="PTHR35041:SF6">
    <property type="entry name" value="FORMYLMETHIONINE DEFORMYLASE-LIKE PROTEIN-RELATED"/>
    <property type="match status" value="1"/>
</dbReference>
<comment type="caution">
    <text evidence="2">The sequence shown here is derived from an EMBL/GenBank/DDBJ whole genome shotgun (WGS) entry which is preliminary data.</text>
</comment>
<protein>
    <submittedName>
        <fullName evidence="2">Uncharacterized protein</fullName>
    </submittedName>
</protein>
<keyword evidence="3" id="KW-1185">Reference proteome</keyword>
<evidence type="ECO:0000256" key="1">
    <source>
        <dbReference type="SAM" id="MobiDB-lite"/>
    </source>
</evidence>
<dbReference type="EMBL" id="JAWRVE010000073">
    <property type="protein sequence ID" value="KAL1863854.1"/>
    <property type="molecule type" value="Genomic_DNA"/>
</dbReference>
<feature type="compositionally biased region" description="Basic and acidic residues" evidence="1">
    <location>
        <begin position="290"/>
        <end position="299"/>
    </location>
</feature>
<feature type="compositionally biased region" description="Basic and acidic residues" evidence="1">
    <location>
        <begin position="314"/>
        <end position="324"/>
    </location>
</feature>
<dbReference type="PANTHER" id="PTHR35041">
    <property type="entry name" value="MEDIATOR OF RNA POLYMERASE II TRANSCRIPTION SUBUNIT 1"/>
    <property type="match status" value="1"/>
</dbReference>
<name>A0ABR3WJZ1_9PEZI</name>